<comment type="caution">
    <text evidence="1">The sequence shown here is derived from an EMBL/GenBank/DDBJ whole genome shotgun (WGS) entry which is preliminary data.</text>
</comment>
<keyword evidence="2" id="KW-1185">Reference proteome</keyword>
<reference evidence="2" key="1">
    <citation type="journal article" date="2019" name="Int. J. Syst. Evol. Microbiol.">
        <title>The Global Catalogue of Microorganisms (GCM) 10K type strain sequencing project: providing services to taxonomists for standard genome sequencing and annotation.</title>
        <authorList>
            <consortium name="The Broad Institute Genomics Platform"/>
            <consortium name="The Broad Institute Genome Sequencing Center for Infectious Disease"/>
            <person name="Wu L."/>
            <person name="Ma J."/>
        </authorList>
    </citation>
    <scope>NUCLEOTIDE SEQUENCE [LARGE SCALE GENOMIC DNA]</scope>
    <source>
        <strain evidence="2">JCM 17442</strain>
    </source>
</reference>
<organism evidence="1 2">
    <name type="scientific">Frondihabitans peucedani</name>
    <dbReference type="NCBI Taxonomy" id="598626"/>
    <lineage>
        <taxon>Bacteria</taxon>
        <taxon>Bacillati</taxon>
        <taxon>Actinomycetota</taxon>
        <taxon>Actinomycetes</taxon>
        <taxon>Micrococcales</taxon>
        <taxon>Microbacteriaceae</taxon>
        <taxon>Frondihabitans</taxon>
    </lineage>
</organism>
<name>A0ABP8E1X9_9MICO</name>
<proteinExistence type="predicted"/>
<evidence type="ECO:0000313" key="2">
    <source>
        <dbReference type="Proteomes" id="UP001501594"/>
    </source>
</evidence>
<dbReference type="RefSeq" id="WP_344795276.1">
    <property type="nucleotide sequence ID" value="NZ_BAABAU010000001.1"/>
</dbReference>
<protein>
    <submittedName>
        <fullName evidence="1">Uncharacterized protein</fullName>
    </submittedName>
</protein>
<accession>A0ABP8E1X9</accession>
<dbReference type="EMBL" id="BAABAU010000001">
    <property type="protein sequence ID" value="GAA4266235.1"/>
    <property type="molecule type" value="Genomic_DNA"/>
</dbReference>
<evidence type="ECO:0000313" key="1">
    <source>
        <dbReference type="EMBL" id="GAA4266235.1"/>
    </source>
</evidence>
<gene>
    <name evidence="1" type="ORF">GCM10022256_18470</name>
</gene>
<dbReference type="Proteomes" id="UP001501594">
    <property type="component" value="Unassembled WGS sequence"/>
</dbReference>
<sequence length="55" mass="6129">MTTGLEALDADRRGRMVHIEACRVAESRGTHSWDLRSFDAAGILLSLDHFHFDGS</sequence>